<evidence type="ECO:0000256" key="5">
    <source>
        <dbReference type="ARBA" id="ARBA00023136"/>
    </source>
</evidence>
<keyword evidence="4 6" id="KW-1133">Transmembrane helix</keyword>
<accession>A0A359C332</accession>
<evidence type="ECO:0000256" key="3">
    <source>
        <dbReference type="ARBA" id="ARBA00022692"/>
    </source>
</evidence>
<reference evidence="8 9" key="1">
    <citation type="journal article" date="2018" name="Nat. Biotechnol.">
        <title>A standardized bacterial taxonomy based on genome phylogeny substantially revises the tree of life.</title>
        <authorList>
            <person name="Parks D.H."/>
            <person name="Chuvochina M."/>
            <person name="Waite D.W."/>
            <person name="Rinke C."/>
            <person name="Skarshewski A."/>
            <person name="Chaumeil P.A."/>
            <person name="Hugenholtz P."/>
        </authorList>
    </citation>
    <scope>NUCLEOTIDE SEQUENCE [LARGE SCALE GENOMIC DNA]</scope>
    <source>
        <strain evidence="8">UBA9380</strain>
    </source>
</reference>
<comment type="caution">
    <text evidence="8">The sequence shown here is derived from an EMBL/GenBank/DDBJ whole genome shotgun (WGS) entry which is preliminary data.</text>
</comment>
<feature type="transmembrane region" description="Helical" evidence="6">
    <location>
        <begin position="159"/>
        <end position="178"/>
    </location>
</feature>
<feature type="transmembrane region" description="Helical" evidence="6">
    <location>
        <begin position="252"/>
        <end position="273"/>
    </location>
</feature>
<feature type="transmembrane region" description="Helical" evidence="6">
    <location>
        <begin position="130"/>
        <end position="147"/>
    </location>
</feature>
<name>A0A359C332_9GAMM</name>
<feature type="domain" description="EamA" evidence="7">
    <location>
        <begin position="172"/>
        <end position="295"/>
    </location>
</feature>
<feature type="transmembrane region" description="Helical" evidence="6">
    <location>
        <begin position="190"/>
        <end position="211"/>
    </location>
</feature>
<protein>
    <submittedName>
        <fullName evidence="8">EamA/RhaT family transporter</fullName>
    </submittedName>
</protein>
<dbReference type="PANTHER" id="PTHR32322:SF2">
    <property type="entry name" value="EAMA DOMAIN-CONTAINING PROTEIN"/>
    <property type="match status" value="1"/>
</dbReference>
<feature type="transmembrane region" description="Helical" evidence="6">
    <location>
        <begin position="44"/>
        <end position="62"/>
    </location>
</feature>
<evidence type="ECO:0000256" key="6">
    <source>
        <dbReference type="SAM" id="Phobius"/>
    </source>
</evidence>
<keyword evidence="5 6" id="KW-0472">Membrane</keyword>
<keyword evidence="3 6" id="KW-0812">Transmembrane</keyword>
<proteinExistence type="inferred from homology"/>
<feature type="transmembrane region" description="Helical" evidence="6">
    <location>
        <begin position="223"/>
        <end position="245"/>
    </location>
</feature>
<evidence type="ECO:0000259" key="7">
    <source>
        <dbReference type="Pfam" id="PF00892"/>
    </source>
</evidence>
<gene>
    <name evidence="8" type="ORF">DC045_18230</name>
</gene>
<evidence type="ECO:0000256" key="4">
    <source>
        <dbReference type="ARBA" id="ARBA00022989"/>
    </source>
</evidence>
<dbReference type="AlphaFoldDB" id="A0A359C332"/>
<feature type="transmembrane region" description="Helical" evidence="6">
    <location>
        <begin position="102"/>
        <end position="123"/>
    </location>
</feature>
<dbReference type="Proteomes" id="UP000263489">
    <property type="component" value="Unassembled WGS sequence"/>
</dbReference>
<feature type="transmembrane region" description="Helical" evidence="6">
    <location>
        <begin position="14"/>
        <end position="38"/>
    </location>
</feature>
<sequence>MIATAQRSFIPPQALIWGLLLANGFLIALMLALAKAATSQGMPAVTYAFWQTLIAGAVLLLCSHKRRSLLERRLTRYFLISGLTGIAIPNVIGFYLVTKLGAGFTGIMYALPPIFTFLLATSIGLEKRSWIKLTGLSIAVVACAWIVLQRHSEISSPNIVWFAMGLIIPAMLSIGNVYRSVAWPDDVKPMVLASGTLLASAFTLALVAGLTDTPIFPEGTGSYLIGIVVLQGLLTALTYLCAFELQRRSDPVFYSQLGAVAAVFGLLIGVFWFEEHYSVTIWLGAFLVILGLRISNRKKAQTNVAQAEPVR</sequence>
<organism evidence="8 9">
    <name type="scientific">Marinobacter adhaerens</name>
    <dbReference type="NCBI Taxonomy" id="1033846"/>
    <lineage>
        <taxon>Bacteria</taxon>
        <taxon>Pseudomonadati</taxon>
        <taxon>Pseudomonadota</taxon>
        <taxon>Gammaproteobacteria</taxon>
        <taxon>Pseudomonadales</taxon>
        <taxon>Marinobacteraceae</taxon>
        <taxon>Marinobacter</taxon>
    </lineage>
</organism>
<feature type="transmembrane region" description="Helical" evidence="6">
    <location>
        <begin position="74"/>
        <end position="96"/>
    </location>
</feature>
<comment type="subcellular location">
    <subcellularLocation>
        <location evidence="1">Membrane</location>
        <topology evidence="1">Multi-pass membrane protein</topology>
    </subcellularLocation>
</comment>
<dbReference type="EMBL" id="DNNA01000290">
    <property type="protein sequence ID" value="HBC36200.1"/>
    <property type="molecule type" value="Genomic_DNA"/>
</dbReference>
<dbReference type="InterPro" id="IPR050638">
    <property type="entry name" value="AA-Vitamin_Transporters"/>
</dbReference>
<feature type="transmembrane region" description="Helical" evidence="6">
    <location>
        <begin position="279"/>
        <end position="296"/>
    </location>
</feature>
<evidence type="ECO:0000313" key="8">
    <source>
        <dbReference type="EMBL" id="HBC36200.1"/>
    </source>
</evidence>
<evidence type="ECO:0000313" key="9">
    <source>
        <dbReference type="Proteomes" id="UP000263489"/>
    </source>
</evidence>
<dbReference type="Pfam" id="PF00892">
    <property type="entry name" value="EamA"/>
    <property type="match status" value="2"/>
</dbReference>
<evidence type="ECO:0000256" key="1">
    <source>
        <dbReference type="ARBA" id="ARBA00004141"/>
    </source>
</evidence>
<dbReference type="GO" id="GO:0016020">
    <property type="term" value="C:membrane"/>
    <property type="evidence" value="ECO:0007669"/>
    <property type="project" value="UniProtKB-SubCell"/>
</dbReference>
<dbReference type="SUPFAM" id="SSF103481">
    <property type="entry name" value="Multidrug resistance efflux transporter EmrE"/>
    <property type="match status" value="2"/>
</dbReference>
<dbReference type="InterPro" id="IPR037185">
    <property type="entry name" value="EmrE-like"/>
</dbReference>
<comment type="similarity">
    <text evidence="2">Belongs to the EamA transporter family.</text>
</comment>
<evidence type="ECO:0000256" key="2">
    <source>
        <dbReference type="ARBA" id="ARBA00007362"/>
    </source>
</evidence>
<dbReference type="PANTHER" id="PTHR32322">
    <property type="entry name" value="INNER MEMBRANE TRANSPORTER"/>
    <property type="match status" value="1"/>
</dbReference>
<dbReference type="InterPro" id="IPR000620">
    <property type="entry name" value="EamA_dom"/>
</dbReference>
<feature type="domain" description="EamA" evidence="7">
    <location>
        <begin position="19"/>
        <end position="147"/>
    </location>
</feature>